<dbReference type="Proteomes" id="UP000015453">
    <property type="component" value="Unassembled WGS sequence"/>
</dbReference>
<dbReference type="AlphaFoldDB" id="S8BYX5"/>
<evidence type="ECO:0000259" key="4">
    <source>
        <dbReference type="Pfam" id="PF03009"/>
    </source>
</evidence>
<dbReference type="PANTHER" id="PTHR47449">
    <property type="entry name" value="GLYCEROPHOSPHODIESTER PHOSPHODIESTERASE GDPD4"/>
    <property type="match status" value="1"/>
</dbReference>
<evidence type="ECO:0000313" key="5">
    <source>
        <dbReference type="EMBL" id="EPS59619.1"/>
    </source>
</evidence>
<comment type="caution">
    <text evidence="5">The sequence shown here is derived from an EMBL/GenBank/DDBJ whole genome shotgun (WGS) entry which is preliminary data.</text>
</comment>
<protein>
    <recommendedName>
        <fullName evidence="1">glycerophosphodiester phosphodiesterase</fullName>
        <ecNumber evidence="1">3.1.4.46</ecNumber>
    </recommendedName>
</protein>
<sequence>MLAKAGYIVMIDPTTKKRTEPLRIAGAGVVGVYHPLIDEEIVETLHERRKKVYAWTVDEEESMARMLREQVDGVVTSYPTLLRRVMQDAETDCLEQRGAGFFLPAA</sequence>
<keyword evidence="6" id="KW-1185">Reference proteome</keyword>
<keyword evidence="2" id="KW-0319">Glycerol metabolism</keyword>
<dbReference type="InterPro" id="IPR044236">
    <property type="entry name" value="GDPD4"/>
</dbReference>
<accession>S8BYX5</accession>
<organism evidence="5 6">
    <name type="scientific">Genlisea aurea</name>
    <dbReference type="NCBI Taxonomy" id="192259"/>
    <lineage>
        <taxon>Eukaryota</taxon>
        <taxon>Viridiplantae</taxon>
        <taxon>Streptophyta</taxon>
        <taxon>Embryophyta</taxon>
        <taxon>Tracheophyta</taxon>
        <taxon>Spermatophyta</taxon>
        <taxon>Magnoliopsida</taxon>
        <taxon>eudicotyledons</taxon>
        <taxon>Gunneridae</taxon>
        <taxon>Pentapetalae</taxon>
        <taxon>asterids</taxon>
        <taxon>lamiids</taxon>
        <taxon>Lamiales</taxon>
        <taxon>Lentibulariaceae</taxon>
        <taxon>Genlisea</taxon>
    </lineage>
</organism>
<dbReference type="Pfam" id="PF03009">
    <property type="entry name" value="GDPD"/>
    <property type="match status" value="1"/>
</dbReference>
<evidence type="ECO:0000256" key="1">
    <source>
        <dbReference type="ARBA" id="ARBA00012247"/>
    </source>
</evidence>
<dbReference type="InterPro" id="IPR030395">
    <property type="entry name" value="GP_PDE_dom"/>
</dbReference>
<evidence type="ECO:0000313" key="6">
    <source>
        <dbReference type="Proteomes" id="UP000015453"/>
    </source>
</evidence>
<dbReference type="EC" id="3.1.4.46" evidence="1"/>
<dbReference type="CDD" id="cd08556">
    <property type="entry name" value="GDPD"/>
    <property type="match status" value="1"/>
</dbReference>
<dbReference type="GO" id="GO:0006629">
    <property type="term" value="P:lipid metabolic process"/>
    <property type="evidence" value="ECO:0007669"/>
    <property type="project" value="InterPro"/>
</dbReference>
<evidence type="ECO:0000256" key="3">
    <source>
        <dbReference type="ARBA" id="ARBA00047512"/>
    </source>
</evidence>
<dbReference type="Gene3D" id="3.20.20.190">
    <property type="entry name" value="Phosphatidylinositol (PI) phosphodiesterase"/>
    <property type="match status" value="1"/>
</dbReference>
<dbReference type="GO" id="GO:0008889">
    <property type="term" value="F:glycerophosphodiester phosphodiesterase activity"/>
    <property type="evidence" value="ECO:0007669"/>
    <property type="project" value="UniProtKB-EC"/>
</dbReference>
<reference evidence="5 6" key="1">
    <citation type="journal article" date="2013" name="BMC Genomics">
        <title>The miniature genome of a carnivorous plant Genlisea aurea contains a low number of genes and short non-coding sequences.</title>
        <authorList>
            <person name="Leushkin E.V."/>
            <person name="Sutormin R.A."/>
            <person name="Nabieva E.R."/>
            <person name="Penin A.A."/>
            <person name="Kondrashov A.S."/>
            <person name="Logacheva M.D."/>
        </authorList>
    </citation>
    <scope>NUCLEOTIDE SEQUENCE [LARGE SCALE GENOMIC DNA]</scope>
</reference>
<dbReference type="SUPFAM" id="SSF51695">
    <property type="entry name" value="PLC-like phosphodiesterases"/>
    <property type="match status" value="1"/>
</dbReference>
<dbReference type="InterPro" id="IPR017946">
    <property type="entry name" value="PLC-like_Pdiesterase_TIM-brl"/>
</dbReference>
<feature type="domain" description="GP-PDE" evidence="4">
    <location>
        <begin position="14"/>
        <end position="79"/>
    </location>
</feature>
<dbReference type="GO" id="GO:0006071">
    <property type="term" value="P:glycerol metabolic process"/>
    <property type="evidence" value="ECO:0007669"/>
    <property type="project" value="UniProtKB-KW"/>
</dbReference>
<proteinExistence type="predicted"/>
<dbReference type="OrthoDB" id="1058301at2759"/>
<evidence type="ECO:0000256" key="2">
    <source>
        <dbReference type="ARBA" id="ARBA00022798"/>
    </source>
</evidence>
<name>S8BYX5_9LAMI</name>
<dbReference type="PANTHER" id="PTHR47449:SF2">
    <property type="entry name" value="GLYCEROPHOSPHODIESTER PHOSPHODIESTERASE GDPD4"/>
    <property type="match status" value="1"/>
</dbReference>
<dbReference type="EMBL" id="AUSU01008219">
    <property type="protein sequence ID" value="EPS59619.1"/>
    <property type="molecule type" value="Genomic_DNA"/>
</dbReference>
<gene>
    <name evidence="5" type="ORF">M569_15187</name>
</gene>
<comment type="catalytic activity">
    <reaction evidence="3">
        <text>a sn-glycero-3-phosphodiester + H2O = an alcohol + sn-glycerol 3-phosphate + H(+)</text>
        <dbReference type="Rhea" id="RHEA:12969"/>
        <dbReference type="ChEBI" id="CHEBI:15377"/>
        <dbReference type="ChEBI" id="CHEBI:15378"/>
        <dbReference type="ChEBI" id="CHEBI:30879"/>
        <dbReference type="ChEBI" id="CHEBI:57597"/>
        <dbReference type="ChEBI" id="CHEBI:83408"/>
        <dbReference type="EC" id="3.1.4.46"/>
    </reaction>
</comment>